<dbReference type="PANTHER" id="PTHR10272:SF0">
    <property type="entry name" value="PLATELET-ACTIVATING FACTOR ACETYLHYDROLASE"/>
    <property type="match status" value="1"/>
</dbReference>
<dbReference type="HOGENOM" id="CLU_026278_1_0_11"/>
<dbReference type="AlphaFoldDB" id="F8K0R4"/>
<keyword evidence="1" id="KW-0378">Hydrolase</keyword>
<dbReference type="Proteomes" id="UP000007842">
    <property type="component" value="Chromosome"/>
</dbReference>
<reference evidence="6" key="1">
    <citation type="submission" date="2011-12" db="EMBL/GenBank/DDBJ databases">
        <title>Complete genome sequence of Streptomyces cattleya strain DSM 46488.</title>
        <authorList>
            <person name="Ou H.-Y."/>
            <person name="Li P."/>
            <person name="Zhao C."/>
            <person name="O'Hagan D."/>
            <person name="Deng Z."/>
        </authorList>
    </citation>
    <scope>NUCLEOTIDE SEQUENCE [LARGE SCALE GENOMIC DNA]</scope>
    <source>
        <strain evidence="6">ATCC 35852 / DSM 46488 / JCM 4925 / NBRC 14057 / NRRL 8057</strain>
    </source>
</reference>
<dbReference type="Gene3D" id="3.40.50.1820">
    <property type="entry name" value="alpha/beta hydrolase"/>
    <property type="match status" value="1"/>
</dbReference>
<evidence type="ECO:0000313" key="5">
    <source>
        <dbReference type="EMBL" id="AEW94830.1"/>
    </source>
</evidence>
<evidence type="ECO:0000256" key="2">
    <source>
        <dbReference type="ARBA" id="ARBA00022963"/>
    </source>
</evidence>
<gene>
    <name evidence="5" type="ordered locus">SCATT_24590</name>
</gene>
<keyword evidence="2" id="KW-0442">Lipid degradation</keyword>
<feature type="chain" id="PRO_5038747406" evidence="4">
    <location>
        <begin position="39"/>
        <end position="448"/>
    </location>
</feature>
<sequence length="448" mass="47390">MPVIRPPHPHRPRRPRRPRRIAVRLAAAMLAVCAPAVAFGGGRADARPAGATVAAGAAAPVRLTLPAPTGPHQVGTVSLHLVDRARRDPWVATVPYRELMVDVRYPAADADRYPRAPQFSPAEAAAFDALNNFEGKVPRGRVDWAATLTHAHQGAPVDRGAGRLPVVVYSPGSGDPRAFGATLADDLASHGFVVVTVDNTYEAPGVRFPDGRLARSVLPREMAGATPARVAALMRKVMAVRVADTRFVLDEIDALAAGRDPDADHRGLPAGLAGGLDAHRVGMYGHSAGGFTAAETMRVDHRVSAGADLDGVLGFVPGDHDPANPAPVARQGLDRAFLLMGKAGNDRHTVPSWDLLARRSTGWHGSVTPARSAHASFSDAEAFVPQLTGPLHLSATTVHRLIGDADPAQVISGERRYLTAFFDQWLRGGNSHGLLDGSRVPAGFAYVR</sequence>
<organism evidence="5 6">
    <name type="scientific">Streptantibioticus cattleyicolor (strain ATCC 35852 / DSM 46488 / JCM 4925 / NBRC 14057 / NRRL 8057)</name>
    <name type="common">Streptomyces cattleya</name>
    <dbReference type="NCBI Taxonomy" id="1003195"/>
    <lineage>
        <taxon>Bacteria</taxon>
        <taxon>Bacillati</taxon>
        <taxon>Actinomycetota</taxon>
        <taxon>Actinomycetes</taxon>
        <taxon>Kitasatosporales</taxon>
        <taxon>Streptomycetaceae</taxon>
        <taxon>Streptantibioticus</taxon>
    </lineage>
</organism>
<keyword evidence="4" id="KW-0732">Signal</keyword>
<accession>F8K0R4</accession>
<evidence type="ECO:0000256" key="4">
    <source>
        <dbReference type="SAM" id="SignalP"/>
    </source>
</evidence>
<dbReference type="PATRIC" id="fig|1003195.11.peg.3979"/>
<evidence type="ECO:0000313" key="6">
    <source>
        <dbReference type="Proteomes" id="UP000007842"/>
    </source>
</evidence>
<dbReference type="KEGG" id="sct:SCAT_2475"/>
<proteinExistence type="predicted"/>
<dbReference type="PANTHER" id="PTHR10272">
    <property type="entry name" value="PLATELET-ACTIVATING FACTOR ACETYLHYDROLASE"/>
    <property type="match status" value="1"/>
</dbReference>
<accession>G8WU08</accession>
<dbReference type="EMBL" id="CP003219">
    <property type="protein sequence ID" value="AEW94830.1"/>
    <property type="molecule type" value="Genomic_DNA"/>
</dbReference>
<dbReference type="OrthoDB" id="569821at2"/>
<dbReference type="STRING" id="1003195.SCATT_24590"/>
<feature type="signal peptide" evidence="4">
    <location>
        <begin position="1"/>
        <end position="38"/>
    </location>
</feature>
<dbReference type="SUPFAM" id="SSF53474">
    <property type="entry name" value="alpha/beta-Hydrolases"/>
    <property type="match status" value="1"/>
</dbReference>
<dbReference type="KEGG" id="scy:SCATT_24590"/>
<dbReference type="Pfam" id="PF03403">
    <property type="entry name" value="PAF-AH_p_II"/>
    <property type="match status" value="1"/>
</dbReference>
<keyword evidence="3" id="KW-0443">Lipid metabolism</keyword>
<dbReference type="InterPro" id="IPR029058">
    <property type="entry name" value="AB_hydrolase_fold"/>
</dbReference>
<evidence type="ECO:0000256" key="3">
    <source>
        <dbReference type="ARBA" id="ARBA00023098"/>
    </source>
</evidence>
<name>F8K0R4_STREN</name>
<evidence type="ECO:0000256" key="1">
    <source>
        <dbReference type="ARBA" id="ARBA00022801"/>
    </source>
</evidence>
<dbReference type="eggNOG" id="COG4188">
    <property type="taxonomic scope" value="Bacteria"/>
</dbReference>
<keyword evidence="6" id="KW-1185">Reference proteome</keyword>
<protein>
    <submittedName>
        <fullName evidence="5">Lipase</fullName>
    </submittedName>
</protein>
<dbReference type="GO" id="GO:0016042">
    <property type="term" value="P:lipid catabolic process"/>
    <property type="evidence" value="ECO:0007669"/>
    <property type="project" value="UniProtKB-KW"/>
</dbReference>
<dbReference type="RefSeq" id="WP_014143220.1">
    <property type="nucleotide sequence ID" value="NC_016111.1"/>
</dbReference>
<dbReference type="GO" id="GO:0003847">
    <property type="term" value="F:1-alkyl-2-acetylglycerophosphocholine esterase activity"/>
    <property type="evidence" value="ECO:0007669"/>
    <property type="project" value="TreeGrafter"/>
</dbReference>